<reference evidence="2 4" key="1">
    <citation type="journal article" date="2018" name="Proc. R. Soc. B">
        <title>A non-coding region near Follistatin controls head colour polymorphism in the Gouldian finch.</title>
        <authorList>
            <person name="Toomey M.B."/>
            <person name="Marques C.I."/>
            <person name="Andrade P."/>
            <person name="Araujo P.M."/>
            <person name="Sabatino S."/>
            <person name="Gazda M.A."/>
            <person name="Afonso S."/>
            <person name="Lopes R.J."/>
            <person name="Corbo J.C."/>
            <person name="Carneiro M."/>
        </authorList>
    </citation>
    <scope>NUCLEOTIDE SEQUENCE [LARGE SCALE GENOMIC DNA]</scope>
    <source>
        <strain evidence="2">Red01</strain>
        <tissue evidence="2">Muscle</tissue>
    </source>
</reference>
<evidence type="ECO:0000256" key="1">
    <source>
        <dbReference type="SAM" id="MobiDB-lite"/>
    </source>
</evidence>
<evidence type="ECO:0000313" key="3">
    <source>
        <dbReference type="EMBL" id="RLV76562.1"/>
    </source>
</evidence>
<dbReference type="AlphaFoldDB" id="A0A3L8RAC9"/>
<protein>
    <submittedName>
        <fullName evidence="2">Uncharacterized protein</fullName>
    </submittedName>
</protein>
<keyword evidence="4" id="KW-1185">Reference proteome</keyword>
<comment type="caution">
    <text evidence="2">The sequence shown here is derived from an EMBL/GenBank/DDBJ whole genome shotgun (WGS) entry which is preliminary data.</text>
</comment>
<feature type="compositionally biased region" description="Basic and acidic residues" evidence="1">
    <location>
        <begin position="122"/>
        <end position="132"/>
    </location>
</feature>
<dbReference type="EMBL" id="QUSF01000537">
    <property type="protein sequence ID" value="RLV76561.1"/>
    <property type="molecule type" value="Genomic_DNA"/>
</dbReference>
<accession>A0A3L8RAC9</accession>
<dbReference type="EMBL" id="QUSF01000536">
    <property type="protein sequence ID" value="RLV76562.1"/>
    <property type="molecule type" value="Genomic_DNA"/>
</dbReference>
<gene>
    <name evidence="2" type="ORF">DV515_00016851</name>
    <name evidence="3" type="ORF">DV515_00016852</name>
</gene>
<proteinExistence type="predicted"/>
<feature type="region of interest" description="Disordered" evidence="1">
    <location>
        <begin position="102"/>
        <end position="132"/>
    </location>
</feature>
<evidence type="ECO:0000313" key="4">
    <source>
        <dbReference type="Proteomes" id="UP000276834"/>
    </source>
</evidence>
<organism evidence="2 4">
    <name type="scientific">Chloebia gouldiae</name>
    <name type="common">Gouldian finch</name>
    <name type="synonym">Erythrura gouldiae</name>
    <dbReference type="NCBI Taxonomy" id="44316"/>
    <lineage>
        <taxon>Eukaryota</taxon>
        <taxon>Metazoa</taxon>
        <taxon>Chordata</taxon>
        <taxon>Craniata</taxon>
        <taxon>Vertebrata</taxon>
        <taxon>Euteleostomi</taxon>
        <taxon>Archelosauria</taxon>
        <taxon>Archosauria</taxon>
        <taxon>Dinosauria</taxon>
        <taxon>Saurischia</taxon>
        <taxon>Theropoda</taxon>
        <taxon>Coelurosauria</taxon>
        <taxon>Aves</taxon>
        <taxon>Neognathae</taxon>
        <taxon>Neoaves</taxon>
        <taxon>Telluraves</taxon>
        <taxon>Australaves</taxon>
        <taxon>Passeriformes</taxon>
        <taxon>Passeroidea</taxon>
        <taxon>Passeridae</taxon>
        <taxon>Chloebia</taxon>
    </lineage>
</organism>
<evidence type="ECO:0000313" key="2">
    <source>
        <dbReference type="EMBL" id="RLV76561.1"/>
    </source>
</evidence>
<sequence length="141" mass="14964">MGSLHTEFLVEAAAVARATELDALHGIGLLETRRASALSLFLGQSDLKSALICCTAGEPGMLWDILSEIRARLKEVAPYGEDGKCMEVNYNEGSKFLNGAGAGCPERGEVPGRTRGQAGRGSRSERLSEGKAGHFNAFLPN</sequence>
<name>A0A3L8RAC9_CHLGU</name>
<dbReference type="Proteomes" id="UP000276834">
    <property type="component" value="Unassembled WGS sequence"/>
</dbReference>
<reference evidence="2" key="2">
    <citation type="submission" date="2018-08" db="EMBL/GenBank/DDBJ databases">
        <authorList>
            <person name="Sabatino S.J."/>
        </authorList>
    </citation>
    <scope>NUCLEOTIDE SEQUENCE</scope>
    <source>
        <strain evidence="2">Red01</strain>
        <tissue evidence="2">Muscle</tissue>
    </source>
</reference>